<dbReference type="InterPro" id="IPR004007">
    <property type="entry name" value="DhaL_dom"/>
</dbReference>
<accession>A0A9Y1BNN1</accession>
<sequence>MLSSTKINGSTLKKMMITAANNLERTKEEINAINVFPVPDGDTGVNLFLTVRTVIEQFTDDNAKSVAEAAQLISKGSFLGAKGNSGVIISQFFQGFSSSIEEHEEIGIKEFADALQEGKEWAYDAVMNPQEGTMLTVIKDTADKAREIAENGGDWVEMISGTYLTAVESLKETPNLLPVLKEAGVVDAGAKGFVNIWLGWCFVLMDSLGIKISHIEEEFAKLK</sequence>
<dbReference type="GO" id="GO:0004371">
    <property type="term" value="F:glycerone kinase activity"/>
    <property type="evidence" value="ECO:0007669"/>
    <property type="project" value="InterPro"/>
</dbReference>
<dbReference type="EMBL" id="CP084166">
    <property type="protein sequence ID" value="UJG42141.1"/>
    <property type="molecule type" value="Genomic_DNA"/>
</dbReference>
<evidence type="ECO:0000259" key="1">
    <source>
        <dbReference type="SMART" id="SM01120"/>
    </source>
</evidence>
<dbReference type="Pfam" id="PF02734">
    <property type="entry name" value="Dak2"/>
    <property type="match status" value="1"/>
</dbReference>
<dbReference type="SUPFAM" id="SSF101473">
    <property type="entry name" value="DhaL-like"/>
    <property type="match status" value="1"/>
</dbReference>
<proteinExistence type="predicted"/>
<feature type="domain" description="DhaL" evidence="1">
    <location>
        <begin position="37"/>
        <end position="202"/>
    </location>
</feature>
<reference evidence="2" key="1">
    <citation type="journal article" date="2022" name="Nat. Microbiol.">
        <title>Unique mobile elements and scalable gene flow at the prokaryote-eukaryote boundary revealed by circularized Asgard archaea genomes.</title>
        <authorList>
            <person name="Wu F."/>
            <person name="Speth D.R."/>
            <person name="Philosof A."/>
            <person name="Cremiere A."/>
            <person name="Narayanan A."/>
            <person name="Barco R.A."/>
            <person name="Connon S.A."/>
            <person name="Amend J.P."/>
            <person name="Antoshechkin I.A."/>
            <person name="Orphan V.J."/>
        </authorList>
    </citation>
    <scope>NUCLEOTIDE SEQUENCE</scope>
    <source>
        <strain evidence="2">PM71</strain>
    </source>
</reference>
<name>A0A9Y1BNN1_9ARCH</name>
<organism evidence="2">
    <name type="scientific">Candidatus Heimdallarchaeum aukensis</name>
    <dbReference type="NCBI Taxonomy" id="2876573"/>
    <lineage>
        <taxon>Archaea</taxon>
        <taxon>Promethearchaeati</taxon>
        <taxon>Candidatus Heimdallarchaeota</taxon>
        <taxon>Candidatus Heimdallarchaeia (ex Rinke et al. 2021) (nom. nud.)</taxon>
        <taxon>Candidatus Heimdallarchaeales</taxon>
        <taxon>Candidatus Heimdallarchaeaceae</taxon>
        <taxon>Candidatus Heimdallarchaeum</taxon>
    </lineage>
</organism>
<dbReference type="InterPro" id="IPR036117">
    <property type="entry name" value="DhaL_dom_sf"/>
</dbReference>
<evidence type="ECO:0000313" key="2">
    <source>
        <dbReference type="EMBL" id="UJG42141.1"/>
    </source>
</evidence>
<dbReference type="AlphaFoldDB" id="A0A9Y1BNN1"/>
<dbReference type="SMART" id="SM01120">
    <property type="entry name" value="Dak2"/>
    <property type="match status" value="1"/>
</dbReference>
<gene>
    <name evidence="2" type="ORF">K9W45_07015</name>
</gene>
<dbReference type="InterPro" id="IPR050270">
    <property type="entry name" value="DegV_domain_contain"/>
</dbReference>
<dbReference type="Proteomes" id="UP001201020">
    <property type="component" value="Chromosome"/>
</dbReference>
<dbReference type="Gene3D" id="1.25.40.340">
    <property type="match status" value="1"/>
</dbReference>
<dbReference type="GO" id="GO:0006071">
    <property type="term" value="P:glycerol metabolic process"/>
    <property type="evidence" value="ECO:0007669"/>
    <property type="project" value="InterPro"/>
</dbReference>
<protein>
    <submittedName>
        <fullName evidence="2">DAK2 domain-containing protein</fullName>
    </submittedName>
</protein>
<dbReference type="PANTHER" id="PTHR33434">
    <property type="entry name" value="DEGV DOMAIN-CONTAINING PROTEIN DR_1986-RELATED"/>
    <property type="match status" value="1"/>
</dbReference>